<evidence type="ECO:0000259" key="1">
    <source>
        <dbReference type="Pfam" id="PF09413"/>
    </source>
</evidence>
<protein>
    <recommendedName>
        <fullName evidence="1">DUF2007 domain-containing protein</fullName>
    </recommendedName>
</protein>
<feature type="domain" description="DUF2007" evidence="1">
    <location>
        <begin position="7"/>
        <end position="70"/>
    </location>
</feature>
<reference evidence="2 3" key="1">
    <citation type="submission" date="2015-09" db="EMBL/GenBank/DDBJ databases">
        <authorList>
            <consortium name="Swine Surveillance"/>
        </authorList>
    </citation>
    <scope>NUCLEOTIDE SEQUENCE [LARGE SCALE GENOMIC DNA]</scope>
    <source>
        <strain evidence="2 3">CECT 4357</strain>
    </source>
</reference>
<name>A0A0P1FGU8_THAGE</name>
<dbReference type="Proteomes" id="UP000051587">
    <property type="component" value="Unassembled WGS sequence"/>
</dbReference>
<evidence type="ECO:0000313" key="2">
    <source>
        <dbReference type="EMBL" id="CUH67244.1"/>
    </source>
</evidence>
<dbReference type="InterPro" id="IPR018551">
    <property type="entry name" value="DUF2007"/>
</dbReference>
<keyword evidence="3" id="KW-1185">Reference proteome</keyword>
<dbReference type="EMBL" id="CYSA01000026">
    <property type="protein sequence ID" value="CUH67244.1"/>
    <property type="molecule type" value="Genomic_DNA"/>
</dbReference>
<dbReference type="STRING" id="53501.SAMN04488043_101363"/>
<gene>
    <name evidence="2" type="ORF">TG4357_02897</name>
</gene>
<dbReference type="AlphaFoldDB" id="A0A0P1FGU8"/>
<organism evidence="2 3">
    <name type="scientific">Thalassovita gelatinovora</name>
    <name type="common">Thalassobius gelatinovorus</name>
    <dbReference type="NCBI Taxonomy" id="53501"/>
    <lineage>
        <taxon>Bacteria</taxon>
        <taxon>Pseudomonadati</taxon>
        <taxon>Pseudomonadota</taxon>
        <taxon>Alphaproteobacteria</taxon>
        <taxon>Rhodobacterales</taxon>
        <taxon>Roseobacteraceae</taxon>
        <taxon>Thalassovita</taxon>
    </lineage>
</organism>
<dbReference type="InterPro" id="IPR011322">
    <property type="entry name" value="N-reg_PII-like_a/b"/>
</dbReference>
<dbReference type="Pfam" id="PF09413">
    <property type="entry name" value="DUF2007"/>
    <property type="match status" value="1"/>
</dbReference>
<dbReference type="SUPFAM" id="SSF54913">
    <property type="entry name" value="GlnB-like"/>
    <property type="match status" value="1"/>
</dbReference>
<dbReference type="Gene3D" id="3.30.70.790">
    <property type="entry name" value="UreE, C-terminal domain"/>
    <property type="match status" value="1"/>
</dbReference>
<evidence type="ECO:0000313" key="3">
    <source>
        <dbReference type="Proteomes" id="UP000051587"/>
    </source>
</evidence>
<accession>A0A0P1FGU8</accession>
<proteinExistence type="predicted"/>
<sequence>MPIFPIMKQLLRTTDPTSIAFAKALLQGEGIDWFEMDVNMSVLEGSIGILPRRLMVRDEDLTTGQRILRDNGIALDG</sequence>